<dbReference type="Gene3D" id="1.10.1660.10">
    <property type="match status" value="1"/>
</dbReference>
<proteinExistence type="predicted"/>
<dbReference type="STRING" id="1319815.HMPREF0202_01948"/>
<dbReference type="InterPro" id="IPR029442">
    <property type="entry name" value="GyrI-like"/>
</dbReference>
<dbReference type="Proteomes" id="UP000017081">
    <property type="component" value="Unassembled WGS sequence"/>
</dbReference>
<dbReference type="AlphaFoldDB" id="U7V905"/>
<dbReference type="RefSeq" id="WP_023051482.1">
    <property type="nucleotide sequence ID" value="NZ_CP173063.2"/>
</dbReference>
<name>U7V905_9FUSO</name>
<sequence>MKKYYSIGEISKIYNISVDTLRHYEKIKLLEPAFRKSTGYRYYSSEQIWKLNNIRNLRGLGLGLEAIKGFLETRSVNSTEKVLDSQLEIVERELEKFSRLKEELLIKKANLEYFKNNISFGVPQLKNISKRRIIKSKGRVKDDGDIDFKIKLLSIKTLSENDFLFTENEFGGTLSRENFSKKRYDTYEEIFVINNEGTEEGEEIEAGDYVSIYYRGYYSENYRYYEKAKRFIKENELSITGDIFEIFHIDIHTTENSEEYITEIQIPVKKL</sequence>
<keyword evidence="4" id="KW-0804">Transcription</keyword>
<evidence type="ECO:0000256" key="1">
    <source>
        <dbReference type="ARBA" id="ARBA00022491"/>
    </source>
</evidence>
<dbReference type="SMART" id="SM00422">
    <property type="entry name" value="HTH_MERR"/>
    <property type="match status" value="1"/>
</dbReference>
<keyword evidence="1" id="KW-0678">Repressor</keyword>
<dbReference type="InterPro" id="IPR009061">
    <property type="entry name" value="DNA-bd_dom_put_sf"/>
</dbReference>
<gene>
    <name evidence="6" type="ORF">HMPREF0202_01948</name>
</gene>
<feature type="domain" description="HTH merR-type" evidence="5">
    <location>
        <begin position="4"/>
        <end position="73"/>
    </location>
</feature>
<evidence type="ECO:0000313" key="7">
    <source>
        <dbReference type="Proteomes" id="UP000017081"/>
    </source>
</evidence>
<dbReference type="HOGENOM" id="CLU_065103_0_1_0"/>
<evidence type="ECO:0000256" key="4">
    <source>
        <dbReference type="ARBA" id="ARBA00023163"/>
    </source>
</evidence>
<dbReference type="Gene3D" id="3.20.80.10">
    <property type="entry name" value="Regulatory factor, effector binding domain"/>
    <property type="match status" value="1"/>
</dbReference>
<keyword evidence="7" id="KW-1185">Reference proteome</keyword>
<dbReference type="Pfam" id="PF06445">
    <property type="entry name" value="GyrI-like"/>
    <property type="match status" value="1"/>
</dbReference>
<dbReference type="PROSITE" id="PS50937">
    <property type="entry name" value="HTH_MERR_2"/>
    <property type="match status" value="1"/>
</dbReference>
<evidence type="ECO:0000256" key="3">
    <source>
        <dbReference type="ARBA" id="ARBA00023125"/>
    </source>
</evidence>
<accession>U7V905</accession>
<evidence type="ECO:0000313" key="6">
    <source>
        <dbReference type="EMBL" id="ERT68152.1"/>
    </source>
</evidence>
<dbReference type="SUPFAM" id="SSF46955">
    <property type="entry name" value="Putative DNA-binding domain"/>
    <property type="match status" value="1"/>
</dbReference>
<dbReference type="SMART" id="SM00871">
    <property type="entry name" value="AraC_E_bind"/>
    <property type="match status" value="1"/>
</dbReference>
<dbReference type="Pfam" id="PF13411">
    <property type="entry name" value="MerR_1"/>
    <property type="match status" value="1"/>
</dbReference>
<dbReference type="PANTHER" id="PTHR30204">
    <property type="entry name" value="REDOX-CYCLING DRUG-SENSING TRANSCRIPTIONAL ACTIVATOR SOXR"/>
    <property type="match status" value="1"/>
</dbReference>
<dbReference type="InterPro" id="IPR000551">
    <property type="entry name" value="MerR-type_HTH_dom"/>
</dbReference>
<dbReference type="EMBL" id="AXZF01000078">
    <property type="protein sequence ID" value="ERT68152.1"/>
    <property type="molecule type" value="Genomic_DNA"/>
</dbReference>
<dbReference type="GO" id="GO:0003677">
    <property type="term" value="F:DNA binding"/>
    <property type="evidence" value="ECO:0007669"/>
    <property type="project" value="UniProtKB-KW"/>
</dbReference>
<dbReference type="PANTHER" id="PTHR30204:SF69">
    <property type="entry name" value="MERR-FAMILY TRANSCRIPTIONAL REGULATOR"/>
    <property type="match status" value="1"/>
</dbReference>
<dbReference type="GO" id="GO:0003700">
    <property type="term" value="F:DNA-binding transcription factor activity"/>
    <property type="evidence" value="ECO:0007669"/>
    <property type="project" value="InterPro"/>
</dbReference>
<organism evidence="6 7">
    <name type="scientific">Cetobacterium somerae ATCC BAA-474</name>
    <dbReference type="NCBI Taxonomy" id="1319815"/>
    <lineage>
        <taxon>Bacteria</taxon>
        <taxon>Fusobacteriati</taxon>
        <taxon>Fusobacteriota</taxon>
        <taxon>Fusobacteriia</taxon>
        <taxon>Fusobacteriales</taxon>
        <taxon>Fusobacteriaceae</taxon>
        <taxon>Cetobacterium</taxon>
    </lineage>
</organism>
<protein>
    <recommendedName>
        <fullName evidence="5">HTH merR-type domain-containing protein</fullName>
    </recommendedName>
</protein>
<dbReference type="eggNOG" id="COG0789">
    <property type="taxonomic scope" value="Bacteria"/>
</dbReference>
<evidence type="ECO:0000256" key="2">
    <source>
        <dbReference type="ARBA" id="ARBA00023015"/>
    </source>
</evidence>
<evidence type="ECO:0000259" key="5">
    <source>
        <dbReference type="PROSITE" id="PS50937"/>
    </source>
</evidence>
<reference evidence="6 7" key="1">
    <citation type="submission" date="2013-08" db="EMBL/GenBank/DDBJ databases">
        <authorList>
            <person name="Weinstock G."/>
            <person name="Sodergren E."/>
            <person name="Wylie T."/>
            <person name="Fulton L."/>
            <person name="Fulton R."/>
            <person name="Fronick C."/>
            <person name="O'Laughlin M."/>
            <person name="Godfrey J."/>
            <person name="Miner T."/>
            <person name="Herter B."/>
            <person name="Appelbaum E."/>
            <person name="Cordes M."/>
            <person name="Lek S."/>
            <person name="Wollam A."/>
            <person name="Pepin K.H."/>
            <person name="Palsikar V.B."/>
            <person name="Mitreva M."/>
            <person name="Wilson R.K."/>
        </authorList>
    </citation>
    <scope>NUCLEOTIDE SEQUENCE [LARGE SCALE GENOMIC DNA]</scope>
    <source>
        <strain evidence="6 7">ATCC BAA-474</strain>
    </source>
</reference>
<dbReference type="InterPro" id="IPR010499">
    <property type="entry name" value="AraC_E-bd"/>
</dbReference>
<keyword evidence="2" id="KW-0805">Transcription regulation</keyword>
<comment type="caution">
    <text evidence="6">The sequence shown here is derived from an EMBL/GenBank/DDBJ whole genome shotgun (WGS) entry which is preliminary data.</text>
</comment>
<dbReference type="SUPFAM" id="SSF55136">
    <property type="entry name" value="Probable bacterial effector-binding domain"/>
    <property type="match status" value="1"/>
</dbReference>
<dbReference type="InterPro" id="IPR011256">
    <property type="entry name" value="Reg_factor_effector_dom_sf"/>
</dbReference>
<dbReference type="InterPro" id="IPR047057">
    <property type="entry name" value="MerR_fam"/>
</dbReference>
<keyword evidence="3" id="KW-0238">DNA-binding</keyword>
<dbReference type="PATRIC" id="fig|1319815.3.peg.1881"/>